<evidence type="ECO:0000256" key="3">
    <source>
        <dbReference type="ARBA" id="ARBA00022989"/>
    </source>
</evidence>
<comment type="subcellular location">
    <subcellularLocation>
        <location evidence="1">Membrane</location>
        <topology evidence="1">Multi-pass membrane protein</topology>
    </subcellularLocation>
</comment>
<dbReference type="InterPro" id="IPR001902">
    <property type="entry name" value="SLC26A/SulP_fam"/>
</dbReference>
<evidence type="ECO:0000313" key="7">
    <source>
        <dbReference type="EMBL" id="RTG90516.1"/>
    </source>
</evidence>
<dbReference type="STRING" id="6184.A0A430QS55"/>
<sequence>MSSYVAVNNDETHCKSLNLNGTMHENKFVTNVHLGRITFSRPIADWDSLMSKHTNSSIKKSHCCLKSLSCCSKQQWKSYSIYFIKSIFPCIDILTHYNWRSDFLKDISGGLTIGVMNIPQGKYNLLFLYDMSVSMAYSLLAGLPPVYGLYIGFLSPLFYAIFGRCTQFSMGTFAVVSLLIVGPIEQHSSKVAVNHHNSIINSNSTLVEDIITNKLPLQYSEPRAILIIGFCQLGTFTSYLAPSMVSGYTSGAGFHVLSSQISSLFGVKSAKKYQGPGSFFMVTLGTIISGTLNLHSTKNVSIVGYIASGMPQVTVPHWSIIPDLLPDAILIGFVSTFLSVSLVKLFSLKYRNKVNFNHCILSAIIVVALKNILTQPKKLPYLWNTYKPDFLLTKTQIDKTQSDYLLSSIKAIRVLGSLNFSSAENFTNRIYKTINNMMLDEDFNYVNNNVLSHHNGINDKIQDGYHNHCQLNEASVNTKDSKNNIYELSKILNERNGTKSDDNYLLRNNVVSKSSDVSNCLQMFF</sequence>
<feature type="transmembrane region" description="Helical" evidence="5">
    <location>
        <begin position="224"/>
        <end position="241"/>
    </location>
</feature>
<keyword evidence="3 5" id="KW-1133">Transmembrane helix</keyword>
<protein>
    <recommendedName>
        <fullName evidence="6">SLC26A/SulP transporter domain-containing protein</fullName>
    </recommendedName>
</protein>
<evidence type="ECO:0000313" key="8">
    <source>
        <dbReference type="Proteomes" id="UP000290809"/>
    </source>
</evidence>
<feature type="transmembrane region" description="Helical" evidence="5">
    <location>
        <begin position="328"/>
        <end position="348"/>
    </location>
</feature>
<keyword evidence="4 5" id="KW-0472">Membrane</keyword>
<dbReference type="EMBL" id="QMKO01001440">
    <property type="protein sequence ID" value="RTG90516.1"/>
    <property type="molecule type" value="Genomic_DNA"/>
</dbReference>
<gene>
    <name evidence="7" type="ORF">DC041_0009023</name>
</gene>
<keyword evidence="8" id="KW-1185">Reference proteome</keyword>
<evidence type="ECO:0000256" key="5">
    <source>
        <dbReference type="SAM" id="Phobius"/>
    </source>
</evidence>
<accession>A0A430QS55</accession>
<reference evidence="7 8" key="1">
    <citation type="journal article" date="2019" name="PLoS Pathog.">
        <title>Genome sequence of the bovine parasite Schistosoma bovis Tanzania.</title>
        <authorList>
            <person name="Oey H."/>
            <person name="Zakrzewski M."/>
            <person name="Gobert G."/>
            <person name="Gravermann K."/>
            <person name="Stoye J."/>
            <person name="Jones M."/>
            <person name="Mcmanus D."/>
            <person name="Krause L."/>
        </authorList>
    </citation>
    <scope>NUCLEOTIDE SEQUENCE [LARGE SCALE GENOMIC DNA]</scope>
    <source>
        <strain evidence="7 8">TAN1997</strain>
    </source>
</reference>
<dbReference type="GO" id="GO:0016020">
    <property type="term" value="C:membrane"/>
    <property type="evidence" value="ECO:0007669"/>
    <property type="project" value="UniProtKB-SubCell"/>
</dbReference>
<evidence type="ECO:0000256" key="4">
    <source>
        <dbReference type="ARBA" id="ARBA00023136"/>
    </source>
</evidence>
<keyword evidence="2 5" id="KW-0812">Transmembrane</keyword>
<dbReference type="AlphaFoldDB" id="A0A430QS55"/>
<feature type="domain" description="SLC26A/SulP transporter" evidence="6">
    <location>
        <begin position="273"/>
        <end position="357"/>
    </location>
</feature>
<comment type="caution">
    <text evidence="7">The sequence shown here is derived from an EMBL/GenBank/DDBJ whole genome shotgun (WGS) entry which is preliminary data.</text>
</comment>
<feature type="domain" description="SLC26A/SulP transporter" evidence="6">
    <location>
        <begin position="103"/>
        <end position="270"/>
    </location>
</feature>
<evidence type="ECO:0000256" key="1">
    <source>
        <dbReference type="ARBA" id="ARBA00004141"/>
    </source>
</evidence>
<proteinExistence type="predicted"/>
<feature type="transmembrane region" description="Helical" evidence="5">
    <location>
        <begin position="279"/>
        <end position="296"/>
    </location>
</feature>
<dbReference type="PANTHER" id="PTHR11814">
    <property type="entry name" value="SULFATE TRANSPORTER"/>
    <property type="match status" value="1"/>
</dbReference>
<dbReference type="Pfam" id="PF00916">
    <property type="entry name" value="Sulfate_transp"/>
    <property type="match status" value="2"/>
</dbReference>
<dbReference type="GO" id="GO:0055085">
    <property type="term" value="P:transmembrane transport"/>
    <property type="evidence" value="ECO:0007669"/>
    <property type="project" value="InterPro"/>
</dbReference>
<feature type="transmembrane region" description="Helical" evidence="5">
    <location>
        <begin position="302"/>
        <end position="321"/>
    </location>
</feature>
<evidence type="ECO:0000259" key="6">
    <source>
        <dbReference type="Pfam" id="PF00916"/>
    </source>
</evidence>
<dbReference type="Proteomes" id="UP000290809">
    <property type="component" value="Unassembled WGS sequence"/>
</dbReference>
<name>A0A430QS55_SCHBO</name>
<dbReference type="InterPro" id="IPR011547">
    <property type="entry name" value="SLC26A/SulP_dom"/>
</dbReference>
<feature type="transmembrane region" description="Helical" evidence="5">
    <location>
        <begin position="354"/>
        <end position="373"/>
    </location>
</feature>
<evidence type="ECO:0000256" key="2">
    <source>
        <dbReference type="ARBA" id="ARBA00022692"/>
    </source>
</evidence>
<organism evidence="7 8">
    <name type="scientific">Schistosoma bovis</name>
    <name type="common">Blood fluke</name>
    <dbReference type="NCBI Taxonomy" id="6184"/>
    <lineage>
        <taxon>Eukaryota</taxon>
        <taxon>Metazoa</taxon>
        <taxon>Spiralia</taxon>
        <taxon>Lophotrochozoa</taxon>
        <taxon>Platyhelminthes</taxon>
        <taxon>Trematoda</taxon>
        <taxon>Digenea</taxon>
        <taxon>Strigeidida</taxon>
        <taxon>Schistosomatoidea</taxon>
        <taxon>Schistosomatidae</taxon>
        <taxon>Schistosoma</taxon>
    </lineage>
</organism>